<dbReference type="AlphaFoldDB" id="A0A0R2I6G7"/>
<dbReference type="PATRIC" id="fig|1449336.4.peg.537"/>
<reference evidence="1 2" key="1">
    <citation type="journal article" date="2015" name="Genome Announc.">
        <title>Expanding the biotechnology potential of lactobacilli through comparative genomics of 213 strains and associated genera.</title>
        <authorList>
            <person name="Sun Z."/>
            <person name="Harris H.M."/>
            <person name="McCann A."/>
            <person name="Guo C."/>
            <person name="Argimon S."/>
            <person name="Zhang W."/>
            <person name="Yang X."/>
            <person name="Jeffery I.B."/>
            <person name="Cooney J.C."/>
            <person name="Kagawa T.F."/>
            <person name="Liu W."/>
            <person name="Song Y."/>
            <person name="Salvetti E."/>
            <person name="Wrobel A."/>
            <person name="Rasinkangas P."/>
            <person name="Parkhill J."/>
            <person name="Rea M.C."/>
            <person name="O'Sullivan O."/>
            <person name="Ritari J."/>
            <person name="Douillard F.P."/>
            <person name="Paul Ross R."/>
            <person name="Yang R."/>
            <person name="Briner A.E."/>
            <person name="Felis G.E."/>
            <person name="de Vos W.M."/>
            <person name="Barrangou R."/>
            <person name="Klaenhammer T.R."/>
            <person name="Caufield P.W."/>
            <person name="Cui Y."/>
            <person name="Zhang H."/>
            <person name="O'Toole P.W."/>
        </authorList>
    </citation>
    <scope>NUCLEOTIDE SEQUENCE [LARGE SCALE GENOMIC DNA]</scope>
    <source>
        <strain evidence="1 2">DSM 20623</strain>
    </source>
</reference>
<dbReference type="EMBL" id="JQBS01000017">
    <property type="protein sequence ID" value="KRN56877.1"/>
    <property type="molecule type" value="Genomic_DNA"/>
</dbReference>
<gene>
    <name evidence="1" type="ORF">IV74_GL000525</name>
</gene>
<dbReference type="Proteomes" id="UP000051658">
    <property type="component" value="Unassembled WGS sequence"/>
</dbReference>
<dbReference type="GeneID" id="89587818"/>
<name>A0A0R2I6G7_CARDV</name>
<comment type="caution">
    <text evidence="1">The sequence shown here is derived from an EMBL/GenBank/DDBJ whole genome shotgun (WGS) entry which is preliminary data.</text>
</comment>
<proteinExistence type="predicted"/>
<evidence type="ECO:0000313" key="1">
    <source>
        <dbReference type="EMBL" id="KRN56877.1"/>
    </source>
</evidence>
<accession>A0A0R2I6G7</accession>
<organism evidence="1 2">
    <name type="scientific">Carnobacterium divergens DSM 20623</name>
    <dbReference type="NCBI Taxonomy" id="1449336"/>
    <lineage>
        <taxon>Bacteria</taxon>
        <taxon>Bacillati</taxon>
        <taxon>Bacillota</taxon>
        <taxon>Bacilli</taxon>
        <taxon>Lactobacillales</taxon>
        <taxon>Carnobacteriaceae</taxon>
        <taxon>Carnobacterium</taxon>
    </lineage>
</organism>
<keyword evidence="2" id="KW-1185">Reference proteome</keyword>
<protein>
    <submittedName>
        <fullName evidence="1">Uncharacterized protein</fullName>
    </submittedName>
</protein>
<evidence type="ECO:0000313" key="2">
    <source>
        <dbReference type="Proteomes" id="UP000051658"/>
    </source>
</evidence>
<sequence length="95" mass="11068">MDAQIKKDLLDFIWSEGLLAKGHLVSSPEHPEKAYRIIIKKDEFMDIIAEQNGDMLVVVPEKSIMAFSKKTEKTWEPKYYENLSIEDKLTARVHF</sequence>
<dbReference type="RefSeq" id="WP_051915702.1">
    <property type="nucleotide sequence ID" value="NZ_JQBS01000017.1"/>
</dbReference>